<dbReference type="OrthoDB" id="7019100at2"/>
<gene>
    <name evidence="1" type="ORF">AVL55_05065</name>
</gene>
<sequence>MFKNIRGPVLVAGRNIANDLTYIYDYLMKSGVKVSLASTKPTRFYKKNNGHSLIELYADVRRLIGAGKHVDIEKALASYLHFSTYIFVTESLLPGFLDLPVLKKLGKQIIFLSTGSDVRYGGLIKTFYGALGHNFVMKPQDYLYNSYASYEMIALQDVYRDRLINKLHTTRVVERYADVFLTSPRSAYFAIKPYYANSVIGDFSTLQYHIPNRDKPLVVHCPSSRGFKQTQVILEVVNDLKSEGYQFSFELIEGVSNEVVIQKLMSADILIDQISPGKSGTLGLEGLATGCCVLGCNNEKSMPIPYRAQPIVGINVNNLKSRLREMIENKQLRYDLASAGVAYTSLDLHSAENFFLQIDRALDRNKVNDYDYYPKFFWEHAQIAKDDLIPEHIFQLTEEIVDNYGIPALKTQRSQMEDVFLSGNAEASIWDTTSLHEYFWGWWNPAARFPHHFADAEKLSNLKEYAQNYAE</sequence>
<dbReference type="Proteomes" id="UP000063991">
    <property type="component" value="Chromosome"/>
</dbReference>
<accession>A0A126PX30</accession>
<protein>
    <submittedName>
        <fullName evidence="1">Uncharacterized protein</fullName>
    </submittedName>
</protein>
<proteinExistence type="predicted"/>
<reference evidence="1 2" key="1">
    <citation type="submission" date="2015-12" db="EMBL/GenBank/DDBJ databases">
        <authorList>
            <person name="Shamseldin A."/>
            <person name="Moawad H."/>
            <person name="Abd El-Rahim W.M."/>
            <person name="Sadowsky M.J."/>
        </authorList>
    </citation>
    <scope>NUCLEOTIDE SEQUENCE [LARGE SCALE GENOMIC DNA]</scope>
    <source>
        <strain evidence="1 2">D7</strain>
    </source>
</reference>
<dbReference type="EMBL" id="CP014323">
    <property type="protein sequence ID" value="AMJ97586.1"/>
    <property type="molecule type" value="Genomic_DNA"/>
</dbReference>
<evidence type="ECO:0000313" key="1">
    <source>
        <dbReference type="EMBL" id="AMJ97586.1"/>
    </source>
</evidence>
<dbReference type="RefSeq" id="WP_061094465.1">
    <property type="nucleotide sequence ID" value="NZ_CP014323.1"/>
</dbReference>
<name>A0A126PX30_ALTMA</name>
<evidence type="ECO:0000313" key="2">
    <source>
        <dbReference type="Proteomes" id="UP000063991"/>
    </source>
</evidence>
<dbReference type="AlphaFoldDB" id="A0A126PX30"/>
<organism evidence="1 2">
    <name type="scientific">Alteromonas macleodii</name>
    <name type="common">Pseudoalteromonas macleodii</name>
    <dbReference type="NCBI Taxonomy" id="28108"/>
    <lineage>
        <taxon>Bacteria</taxon>
        <taxon>Pseudomonadati</taxon>
        <taxon>Pseudomonadota</taxon>
        <taxon>Gammaproteobacteria</taxon>
        <taxon>Alteromonadales</taxon>
        <taxon>Alteromonadaceae</taxon>
        <taxon>Alteromonas/Salinimonas group</taxon>
        <taxon>Alteromonas</taxon>
    </lineage>
</organism>